<feature type="region of interest" description="Disordered" evidence="2">
    <location>
        <begin position="953"/>
        <end position="1023"/>
    </location>
</feature>
<dbReference type="OrthoDB" id="568282at2759"/>
<feature type="region of interest" description="Disordered" evidence="2">
    <location>
        <begin position="787"/>
        <end position="843"/>
    </location>
</feature>
<dbReference type="GO" id="GO:0000146">
    <property type="term" value="F:microfilament motor activity"/>
    <property type="evidence" value="ECO:0007669"/>
    <property type="project" value="TreeGrafter"/>
</dbReference>
<evidence type="ECO:0000256" key="2">
    <source>
        <dbReference type="SAM" id="MobiDB-lite"/>
    </source>
</evidence>
<dbReference type="STRING" id="1764295.A0A5B8N0T7"/>
<dbReference type="EMBL" id="CP031050">
    <property type="protein sequence ID" value="QDZ25430.1"/>
    <property type="molecule type" value="Genomic_DNA"/>
</dbReference>
<feature type="coiled-coil region" evidence="1">
    <location>
        <begin position="662"/>
        <end position="689"/>
    </location>
</feature>
<feature type="region of interest" description="Disordered" evidence="2">
    <location>
        <begin position="1039"/>
        <end position="1191"/>
    </location>
</feature>
<feature type="compositionally biased region" description="Basic and acidic residues" evidence="2">
    <location>
        <begin position="291"/>
        <end position="315"/>
    </location>
</feature>
<gene>
    <name evidence="3" type="ORF">A3770_17p79480</name>
</gene>
<feature type="compositionally biased region" description="Basic and acidic residues" evidence="2">
    <location>
        <begin position="787"/>
        <end position="819"/>
    </location>
</feature>
<feature type="compositionally biased region" description="Low complexity" evidence="2">
    <location>
        <begin position="195"/>
        <end position="207"/>
    </location>
</feature>
<name>A0A5B8N0T7_9CHLO</name>
<dbReference type="Proteomes" id="UP000316726">
    <property type="component" value="Chromosome 17"/>
</dbReference>
<evidence type="ECO:0000313" key="4">
    <source>
        <dbReference type="Proteomes" id="UP000316726"/>
    </source>
</evidence>
<feature type="compositionally biased region" description="Low complexity" evidence="2">
    <location>
        <begin position="1134"/>
        <end position="1145"/>
    </location>
</feature>
<reference evidence="3 4" key="1">
    <citation type="submission" date="2018-07" db="EMBL/GenBank/DDBJ databases">
        <title>The complete nuclear genome of the prasinophyte Chloropicon primus (CCMP1205).</title>
        <authorList>
            <person name="Pombert J.-F."/>
            <person name="Otis C."/>
            <person name="Turmel M."/>
            <person name="Lemieux C."/>
        </authorList>
    </citation>
    <scope>NUCLEOTIDE SEQUENCE [LARGE SCALE GENOMIC DNA]</scope>
    <source>
        <strain evidence="3 4">CCMP1205</strain>
    </source>
</reference>
<feature type="compositionally biased region" description="Basic residues" evidence="2">
    <location>
        <begin position="1"/>
        <end position="15"/>
    </location>
</feature>
<dbReference type="PANTHER" id="PTHR45615:SF40">
    <property type="entry name" value="MYOSIN HEAVY CHAIN, NON-MUSCLE"/>
    <property type="match status" value="1"/>
</dbReference>
<accession>A0A5B8N0T7</accession>
<feature type="compositionally biased region" description="Basic and acidic residues" evidence="2">
    <location>
        <begin position="966"/>
        <end position="1023"/>
    </location>
</feature>
<feature type="coiled-coil region" evidence="1">
    <location>
        <begin position="584"/>
        <end position="611"/>
    </location>
</feature>
<evidence type="ECO:0000313" key="3">
    <source>
        <dbReference type="EMBL" id="QDZ25430.1"/>
    </source>
</evidence>
<keyword evidence="4" id="KW-1185">Reference proteome</keyword>
<dbReference type="GO" id="GO:0016460">
    <property type="term" value="C:myosin II complex"/>
    <property type="evidence" value="ECO:0007669"/>
    <property type="project" value="TreeGrafter"/>
</dbReference>
<feature type="compositionally biased region" description="Acidic residues" evidence="2">
    <location>
        <begin position="449"/>
        <end position="459"/>
    </location>
</feature>
<keyword evidence="1" id="KW-0175">Coiled coil</keyword>
<dbReference type="GO" id="GO:0005737">
    <property type="term" value="C:cytoplasm"/>
    <property type="evidence" value="ECO:0007669"/>
    <property type="project" value="TreeGrafter"/>
</dbReference>
<protein>
    <submittedName>
        <fullName evidence="3">Uncharacterized protein</fullName>
    </submittedName>
</protein>
<feature type="compositionally biased region" description="Basic and acidic residues" evidence="2">
    <location>
        <begin position="1302"/>
        <end position="1332"/>
    </location>
</feature>
<evidence type="ECO:0000256" key="1">
    <source>
        <dbReference type="SAM" id="Coils"/>
    </source>
</evidence>
<feature type="compositionally biased region" description="Polar residues" evidence="2">
    <location>
        <begin position="1146"/>
        <end position="1156"/>
    </location>
</feature>
<dbReference type="GO" id="GO:0032982">
    <property type="term" value="C:myosin filament"/>
    <property type="evidence" value="ECO:0007669"/>
    <property type="project" value="TreeGrafter"/>
</dbReference>
<sequence length="1344" mass="149196">MGVGKKGKQQKKGAKKGGGGGNVQKKRNGGGAEDNSGDGSHHHESQNGGGGNSHQLLLGTDVNSAGPGGGQHDANGGNNAVSNLDPHGRVERVMEFWKSLGLEERRKMLSVPLNDLLRELNAAAAQEVGRREASSAVSTAGDASEAVDDGGEVDLTAPSHLKGELERGLGRLKRQGTWKAWIPWDALKPREESSAEPAATPASATSSGKVEFHDGERFKQYLQACYPKELYDMLMERDWNSKMEFEAETELRLRMHKLLNEVNSNNFQLNSPQVGGGNKGDPPANRTLADNGKDSAEGAKSQGADREALREREQLNDMNSSRRMKLSKRYASRNDHLSNIRNNQVELITMMLGALQHEHELLYHAFLFPVTDFVCDKLEPDNRASSKEELFFEDLDSLTLEDVSKISEFLTEKIDGLSSRLKPGDGEEDGEPQDGEPSGGKDGRGIQGENEDEDEEEGMGDVDLFQLEDAASSESEAGDKAGAGAMLVVNPKWLNHLEERCLSEDGHPMKVSGAENEHKVGLVLDWVYGSIVSTAEKSRAAAGIQLGQQPVGIEELYNAFIQGLTEQYELEQKKKKAKWYLEEMVKSRKLNQELTEQLMEIQQASEDLEAGNKMVSVEPEDGSVTNFVPDQVIYEMLKREGLLTEAKLYSLAHEHENCEKRLRNVRAQLRQTEPEFERLKNELEELKANPRGTISGANPGEGSYRNQAEMERHRAQLQDAAIEEQIEVQSAFREQGVHLKMLFGKRQEFEVEMAQKDSEMKQLTGWKRTIDNMAGNFKQILENRRELKEQAEDERKSGTDGDKAKDPKASSLEGSDKNGGKLRQAPASSDLTENGGGDDDSKMREKCRSYFHKDIRRQLYTEKEDRFFFKWINDVLKELEKRIDAGCAALSHMETNIVNLACDDPGALIGGNLLLPRHQRTIDLGAEDHMQRKAKEAEDEILRLEVEAELKRSQDREKKQKKRNKQKEEKRLQRERLKEESEKRERELKDLELKREKEKEEKEEKERREKERLREMRRKMEEEVIERRRAELMGDFLPSAEEADLQTHGGFQVEAEVKSAGNSDDDGFTVVTSTKRRSKKEKEPKRGGNGAGKKDKSKEGGKKKSKGGKASAPAVVKEKEQRPPQLSMNSEEWPSPATAQQQQPALVSNSSQTTEEPASESGVVDEPPKTSGAESPPDAVPNAVPGGAPLMPPQMMMGGVPPVMQPGVNMMAPPPPVGVNGMPMFIPPAPGTMGVPAMGMQPPHGVGMPMPPPYFPGPMQMNYFMPQGPQVVPQVMPPTAQRPAPPTPHELSVLAQPFQPVKAKETEEDVKKEEEAKQDEASPPEMESREEPCPCGLQSGPCGM</sequence>
<organism evidence="3 4">
    <name type="scientific">Chloropicon primus</name>
    <dbReference type="NCBI Taxonomy" id="1764295"/>
    <lineage>
        <taxon>Eukaryota</taxon>
        <taxon>Viridiplantae</taxon>
        <taxon>Chlorophyta</taxon>
        <taxon>Chloropicophyceae</taxon>
        <taxon>Chloropicales</taxon>
        <taxon>Chloropicaceae</taxon>
        <taxon>Chloropicon</taxon>
    </lineage>
</organism>
<feature type="compositionally biased region" description="Basic and acidic residues" evidence="2">
    <location>
        <begin position="1080"/>
        <end position="1102"/>
    </location>
</feature>
<feature type="region of interest" description="Disordered" evidence="2">
    <location>
        <begin position="266"/>
        <end position="329"/>
    </location>
</feature>
<feature type="region of interest" description="Disordered" evidence="2">
    <location>
        <begin position="189"/>
        <end position="209"/>
    </location>
</feature>
<proteinExistence type="predicted"/>
<feature type="region of interest" description="Disordered" evidence="2">
    <location>
        <begin position="1"/>
        <end position="86"/>
    </location>
</feature>
<feature type="region of interest" description="Disordered" evidence="2">
    <location>
        <begin position="1276"/>
        <end position="1344"/>
    </location>
</feature>
<dbReference type="PANTHER" id="PTHR45615">
    <property type="entry name" value="MYOSIN HEAVY CHAIN, NON-MUSCLE"/>
    <property type="match status" value="1"/>
</dbReference>
<feature type="region of interest" description="Disordered" evidence="2">
    <location>
        <begin position="417"/>
        <end position="459"/>
    </location>
</feature>
<dbReference type="GO" id="GO:0051015">
    <property type="term" value="F:actin filament binding"/>
    <property type="evidence" value="ECO:0007669"/>
    <property type="project" value="TreeGrafter"/>
</dbReference>
<feature type="region of interest" description="Disordered" evidence="2">
    <location>
        <begin position="129"/>
        <end position="159"/>
    </location>
</feature>